<keyword evidence="1" id="KW-1133">Transmembrane helix</keyword>
<sequence length="65" mass="6757">MGPVVIAVLCALVVGAAVTRIVLSFTRRFDWLDRPNLRSAHKRPTPTAGGIGIVAGFWAGGAVAV</sequence>
<keyword evidence="1" id="KW-0472">Membrane</keyword>
<reference evidence="2" key="1">
    <citation type="submission" date="2018-05" db="EMBL/GenBank/DDBJ databases">
        <authorList>
            <person name="Lanie J.A."/>
            <person name="Ng W.-L."/>
            <person name="Kazmierczak K.M."/>
            <person name="Andrzejewski T.M."/>
            <person name="Davidsen T.M."/>
            <person name="Wayne K.J."/>
            <person name="Tettelin H."/>
            <person name="Glass J.I."/>
            <person name="Rusch D."/>
            <person name="Podicherti R."/>
            <person name="Tsui H.-C.T."/>
            <person name="Winkler M.E."/>
        </authorList>
    </citation>
    <scope>NUCLEOTIDE SEQUENCE</scope>
</reference>
<feature type="transmembrane region" description="Helical" evidence="1">
    <location>
        <begin position="47"/>
        <end position="64"/>
    </location>
</feature>
<keyword evidence="1" id="KW-0812">Transmembrane</keyword>
<dbReference type="AlphaFoldDB" id="A0A382V8A6"/>
<accession>A0A382V8A6</accession>
<evidence type="ECO:0000313" key="2">
    <source>
        <dbReference type="EMBL" id="SVD42719.1"/>
    </source>
</evidence>
<name>A0A382V8A6_9ZZZZ</name>
<feature type="non-terminal residue" evidence="2">
    <location>
        <position position="65"/>
    </location>
</feature>
<proteinExistence type="predicted"/>
<organism evidence="2">
    <name type="scientific">marine metagenome</name>
    <dbReference type="NCBI Taxonomy" id="408172"/>
    <lineage>
        <taxon>unclassified sequences</taxon>
        <taxon>metagenomes</taxon>
        <taxon>ecological metagenomes</taxon>
    </lineage>
</organism>
<evidence type="ECO:0008006" key="3">
    <source>
        <dbReference type="Google" id="ProtNLM"/>
    </source>
</evidence>
<feature type="transmembrane region" description="Helical" evidence="1">
    <location>
        <begin position="6"/>
        <end position="26"/>
    </location>
</feature>
<evidence type="ECO:0000256" key="1">
    <source>
        <dbReference type="SAM" id="Phobius"/>
    </source>
</evidence>
<protein>
    <recommendedName>
        <fullName evidence="3">Glycosyl transferase</fullName>
    </recommendedName>
</protein>
<gene>
    <name evidence="2" type="ORF">METZ01_LOCUS395573</name>
</gene>
<dbReference type="EMBL" id="UINC01149944">
    <property type="protein sequence ID" value="SVD42719.1"/>
    <property type="molecule type" value="Genomic_DNA"/>
</dbReference>